<feature type="region of interest" description="Disordered" evidence="1">
    <location>
        <begin position="319"/>
        <end position="340"/>
    </location>
</feature>
<proteinExistence type="predicted"/>
<name>A0ABU5EV88_9BACT</name>
<dbReference type="RefSeq" id="WP_320686023.1">
    <property type="nucleotide sequence ID" value="NZ_JAXBLV010000099.1"/>
</dbReference>
<dbReference type="Proteomes" id="UP001272242">
    <property type="component" value="Unassembled WGS sequence"/>
</dbReference>
<evidence type="ECO:0000313" key="2">
    <source>
        <dbReference type="EMBL" id="MDY3559218.1"/>
    </source>
</evidence>
<keyword evidence="3" id="KW-1185">Reference proteome</keyword>
<evidence type="ECO:0000256" key="1">
    <source>
        <dbReference type="SAM" id="MobiDB-lite"/>
    </source>
</evidence>
<comment type="caution">
    <text evidence="2">The sequence shown here is derived from an EMBL/GenBank/DDBJ whole genome shotgun (WGS) entry which is preliminary data.</text>
</comment>
<evidence type="ECO:0000313" key="3">
    <source>
        <dbReference type="Proteomes" id="UP001272242"/>
    </source>
</evidence>
<dbReference type="EMBL" id="JAXBLV010000099">
    <property type="protein sequence ID" value="MDY3559218.1"/>
    <property type="molecule type" value="Genomic_DNA"/>
</dbReference>
<reference evidence="3" key="1">
    <citation type="journal article" date="2023" name="Mar. Drugs">
        <title>Gemmata algarum, a Novel Planctomycete Isolated from an Algal Mat, Displays Antimicrobial Activity.</title>
        <authorList>
            <person name="Kumar G."/>
            <person name="Kallscheuer N."/>
            <person name="Kashif M."/>
            <person name="Ahamad S."/>
            <person name="Jagadeeshwari U."/>
            <person name="Pannikurungottu S."/>
            <person name="Haufschild T."/>
            <person name="Kabuu M."/>
            <person name="Sasikala C."/>
            <person name="Jogler C."/>
            <person name="Ramana C."/>
        </authorList>
    </citation>
    <scope>NUCLEOTIDE SEQUENCE [LARGE SCALE GENOMIC DNA]</scope>
    <source>
        <strain evidence="3">JC673</strain>
    </source>
</reference>
<sequence length="484" mass="50412">MLTVHLRVTDAATTRPLPVRVRVSGPDGAQYAPLGFSPEFPGGRNEAVGGQLRVGRERWFYTDGACELPLPAGVPLRVQAAKGPEWVPLDETVTLGAGQISLRFALSRWADTRADGWAAVDTRCHFLPPHAALLEARVEDLDVANLLAVPFPLLALDANTYATVPNLTAFSGQAPALDGGGSAVYVNTFNAHPVLGKVALLNSHRPVLPLTFGGEEPDDWGVCDWADQCHRKGGLVVWADAFEPAGGISGGEALVAAVLGKVDAIEVVQKPGRSPLLPWVYRLWDAGVRVPLVGASAKDSNAVRLGVTRTYVRLGEGGRASSGAEAVPAGPPDPTAGARAGGNVSSWVAAVRRGRTFVTAGPLLDLVLDGPRATATARAQASEPRVELIVNGTVAAAGEGSATAAVNEPGWVAARVTGTAGFAHTSPVAVGSAVRKPEAVAALVALIEQTRDWAETLGRFANPKRKQTLLDRCAEATQRLAGTS</sequence>
<accession>A0ABU5EV88</accession>
<gene>
    <name evidence="2" type="ORF">R5W23_006436</name>
</gene>
<protein>
    <submittedName>
        <fullName evidence="2">Uncharacterized protein</fullName>
    </submittedName>
</protein>
<organism evidence="2 3">
    <name type="scientific">Gemmata algarum</name>
    <dbReference type="NCBI Taxonomy" id="2975278"/>
    <lineage>
        <taxon>Bacteria</taxon>
        <taxon>Pseudomonadati</taxon>
        <taxon>Planctomycetota</taxon>
        <taxon>Planctomycetia</taxon>
        <taxon>Gemmatales</taxon>
        <taxon>Gemmataceae</taxon>
        <taxon>Gemmata</taxon>
    </lineage>
</organism>